<dbReference type="PROSITE" id="PS01279">
    <property type="entry name" value="PCMT"/>
    <property type="match status" value="1"/>
</dbReference>
<evidence type="ECO:0000313" key="11">
    <source>
        <dbReference type="Proteomes" id="UP000323707"/>
    </source>
</evidence>
<dbReference type="GO" id="GO:0032259">
    <property type="term" value="P:methylation"/>
    <property type="evidence" value="ECO:0007669"/>
    <property type="project" value="UniProtKB-KW"/>
</dbReference>
<dbReference type="PANTHER" id="PTHR11579:SF0">
    <property type="entry name" value="PROTEIN-L-ISOASPARTATE(D-ASPARTATE) O-METHYLTRANSFERASE"/>
    <property type="match status" value="1"/>
</dbReference>
<dbReference type="NCBIfam" id="NF001453">
    <property type="entry name" value="PRK00312.1"/>
    <property type="match status" value="1"/>
</dbReference>
<dbReference type="InterPro" id="IPR000682">
    <property type="entry name" value="PCMT"/>
</dbReference>
<dbReference type="AlphaFoldDB" id="A0A5M9QKI6"/>
<proteinExistence type="inferred from homology"/>
<evidence type="ECO:0000256" key="9">
    <source>
        <dbReference type="NCBIfam" id="TIGR00080"/>
    </source>
</evidence>
<comment type="caution">
    <text evidence="10">The sequence shown here is derived from an EMBL/GenBank/DDBJ whole genome shotgun (WGS) entry which is preliminary data.</text>
</comment>
<sequence>MHRIKGHLMCNEIAKHFPLQDKIRNALESVDREMFVPDFSKHLAYSLDPLPMEAAQWVSSPLTVAKMTQYLTPGDSVLEIGCGSGYQAMVLAQIFRRVFSIERIEPLLAEARKRIRSMGVSNIHTKFGDGQQGWAEYAPYDRILFSACVEKEIPQAIIDQLEEGGVLVAPIQEATAAQNILSLSGTKTTQKQVKQYITRFTKRNGILSNKEILEECLFVPVVDGTTH</sequence>
<dbReference type="GO" id="GO:0004719">
    <property type="term" value="F:protein-L-isoaspartate (D-aspartate) O-methyltransferase activity"/>
    <property type="evidence" value="ECO:0007669"/>
    <property type="project" value="UniProtKB-UniRule"/>
</dbReference>
<dbReference type="EMBL" id="VXKE01000019">
    <property type="protein sequence ID" value="KAA8708549.1"/>
    <property type="molecule type" value="Genomic_DNA"/>
</dbReference>
<protein>
    <recommendedName>
        <fullName evidence="4 9">Protein-L-isoaspartate O-methyltransferase</fullName>
        <ecNumber evidence="3 9">2.1.1.77</ecNumber>
    </recommendedName>
</protein>
<evidence type="ECO:0000256" key="1">
    <source>
        <dbReference type="ARBA" id="ARBA00004496"/>
    </source>
</evidence>
<evidence type="ECO:0000256" key="2">
    <source>
        <dbReference type="ARBA" id="ARBA00005369"/>
    </source>
</evidence>
<dbReference type="NCBIfam" id="TIGR00080">
    <property type="entry name" value="pimt"/>
    <property type="match status" value="1"/>
</dbReference>
<keyword evidence="8" id="KW-0949">S-adenosyl-L-methionine</keyword>
<dbReference type="CDD" id="cd02440">
    <property type="entry name" value="AdoMet_MTases"/>
    <property type="match status" value="1"/>
</dbReference>
<dbReference type="InterPro" id="IPR029063">
    <property type="entry name" value="SAM-dependent_MTases_sf"/>
</dbReference>
<keyword evidence="7 10" id="KW-0808">Transferase</keyword>
<comment type="similarity">
    <text evidence="2">Belongs to the methyltransferase superfamily. L-isoaspartyl/D-aspartyl protein methyltransferase family.</text>
</comment>
<evidence type="ECO:0000256" key="3">
    <source>
        <dbReference type="ARBA" id="ARBA00011890"/>
    </source>
</evidence>
<gene>
    <name evidence="10" type="primary">pcm</name>
    <name evidence="10" type="ORF">F4V45_06415</name>
</gene>
<dbReference type="PANTHER" id="PTHR11579">
    <property type="entry name" value="PROTEIN-L-ISOASPARTATE O-METHYLTRANSFERASE"/>
    <property type="match status" value="1"/>
</dbReference>
<dbReference type="GO" id="GO:0030091">
    <property type="term" value="P:protein repair"/>
    <property type="evidence" value="ECO:0007669"/>
    <property type="project" value="UniProtKB-UniRule"/>
</dbReference>
<evidence type="ECO:0000256" key="5">
    <source>
        <dbReference type="ARBA" id="ARBA00022490"/>
    </source>
</evidence>
<evidence type="ECO:0000256" key="7">
    <source>
        <dbReference type="ARBA" id="ARBA00022679"/>
    </source>
</evidence>
<organism evidence="10 11">
    <name type="scientific">Helicobacter canis</name>
    <dbReference type="NCBI Taxonomy" id="29419"/>
    <lineage>
        <taxon>Bacteria</taxon>
        <taxon>Pseudomonadati</taxon>
        <taxon>Campylobacterota</taxon>
        <taxon>Epsilonproteobacteria</taxon>
        <taxon>Campylobacterales</taxon>
        <taxon>Helicobacteraceae</taxon>
        <taxon>Helicobacter</taxon>
    </lineage>
</organism>
<dbReference type="SUPFAM" id="SSF53335">
    <property type="entry name" value="S-adenosyl-L-methionine-dependent methyltransferases"/>
    <property type="match status" value="1"/>
</dbReference>
<accession>A0A5M9QKI6</accession>
<name>A0A5M9QKI6_9HELI</name>
<keyword evidence="6 10" id="KW-0489">Methyltransferase</keyword>
<evidence type="ECO:0000256" key="4">
    <source>
        <dbReference type="ARBA" id="ARBA00013346"/>
    </source>
</evidence>
<evidence type="ECO:0000256" key="8">
    <source>
        <dbReference type="ARBA" id="ARBA00022691"/>
    </source>
</evidence>
<keyword evidence="5" id="KW-0963">Cytoplasm</keyword>
<dbReference type="Proteomes" id="UP000323707">
    <property type="component" value="Unassembled WGS sequence"/>
</dbReference>
<comment type="subcellular location">
    <subcellularLocation>
        <location evidence="1">Cytoplasm</location>
    </subcellularLocation>
</comment>
<reference evidence="10 11" key="1">
    <citation type="submission" date="2019-09" db="EMBL/GenBank/DDBJ databases">
        <title>Draft genome sequence of various Type strains from the CCUG.</title>
        <authorList>
            <person name="Pineiro-Iglesias B."/>
            <person name="Tunovic T."/>
            <person name="Unosson C."/>
            <person name="Inganas E."/>
            <person name="Ohlen M."/>
            <person name="Cardew S."/>
            <person name="Jensie-Markopoulos S."/>
            <person name="Salva-Serra F."/>
            <person name="Jaen-Luchoro D."/>
            <person name="Karlsson R."/>
            <person name="Svensson-Stadler L."/>
            <person name="Chun J."/>
            <person name="Moore E."/>
        </authorList>
    </citation>
    <scope>NUCLEOTIDE SEQUENCE [LARGE SCALE GENOMIC DNA]</scope>
    <source>
        <strain evidence="10 11">CCUG 32756T</strain>
    </source>
</reference>
<dbReference type="GO" id="GO:0005737">
    <property type="term" value="C:cytoplasm"/>
    <property type="evidence" value="ECO:0007669"/>
    <property type="project" value="UniProtKB-SubCell"/>
</dbReference>
<dbReference type="Pfam" id="PF01135">
    <property type="entry name" value="PCMT"/>
    <property type="match status" value="1"/>
</dbReference>
<evidence type="ECO:0000256" key="6">
    <source>
        <dbReference type="ARBA" id="ARBA00022603"/>
    </source>
</evidence>
<dbReference type="Gene3D" id="3.40.50.150">
    <property type="entry name" value="Vaccinia Virus protein VP39"/>
    <property type="match status" value="1"/>
</dbReference>
<dbReference type="EC" id="2.1.1.77" evidence="3 9"/>
<evidence type="ECO:0000313" key="10">
    <source>
        <dbReference type="EMBL" id="KAA8708549.1"/>
    </source>
</evidence>
<dbReference type="RefSeq" id="WP_150337567.1">
    <property type="nucleotide sequence ID" value="NZ_JAERIX010000018.1"/>
</dbReference>